<dbReference type="AlphaFoldDB" id="A0AA41Z3K6"/>
<comment type="similarity">
    <text evidence="1">Belongs to the AAA ATPase family.</text>
</comment>
<name>A0AA41Z3K6_9HYPH</name>
<dbReference type="GO" id="GO:0004222">
    <property type="term" value="F:metalloendopeptidase activity"/>
    <property type="evidence" value="ECO:0007669"/>
    <property type="project" value="InterPro"/>
</dbReference>
<keyword evidence="1" id="KW-0547">Nucleotide-binding</keyword>
<feature type="domain" description="AAA+ ATPase" evidence="3">
    <location>
        <begin position="274"/>
        <end position="417"/>
    </location>
</feature>
<dbReference type="PANTHER" id="PTHR23076:SF97">
    <property type="entry name" value="ATP-DEPENDENT ZINC METALLOPROTEASE YME1L1"/>
    <property type="match status" value="1"/>
</dbReference>
<dbReference type="InterPro" id="IPR027417">
    <property type="entry name" value="P-loop_NTPase"/>
</dbReference>
<dbReference type="InterPro" id="IPR037219">
    <property type="entry name" value="Peptidase_M41-like"/>
</dbReference>
<dbReference type="Gene3D" id="1.20.58.760">
    <property type="entry name" value="Peptidase M41"/>
    <property type="match status" value="1"/>
</dbReference>
<dbReference type="CDD" id="cd19481">
    <property type="entry name" value="RecA-like_protease"/>
    <property type="match status" value="1"/>
</dbReference>
<dbReference type="EMBL" id="JAMOIM010000012">
    <property type="protein sequence ID" value="MCW6509863.1"/>
    <property type="molecule type" value="Genomic_DNA"/>
</dbReference>
<dbReference type="Gene3D" id="1.10.8.60">
    <property type="match status" value="1"/>
</dbReference>
<dbReference type="InterPro" id="IPR001270">
    <property type="entry name" value="ClpA/B"/>
</dbReference>
<dbReference type="SUPFAM" id="SSF140990">
    <property type="entry name" value="FtsH protease domain-like"/>
    <property type="match status" value="1"/>
</dbReference>
<feature type="region of interest" description="Disordered" evidence="2">
    <location>
        <begin position="1"/>
        <end position="40"/>
    </location>
</feature>
<sequence length="684" mass="72658">MLAALLKPPRNSRCRRVQASPQSPEAMMPDENDDLSEADQFEKDAREGYALAKNGKPGRRLPASDTLVDKVIKATLPAGLKRRIRGRASLCLVIEVPAADWTRPVVDACRRLGSWRAIYEGESNPKNRNKDNASVTTYLSNGGRVLGVSHAPDTLLPTSILGSADVRLTLAPPDEAVISDVILVATARRPKDIPPGLGQSLSYSEICGAIRVGSKASECVQRLAAAANARSGSTATDHVPLLDELAGYGEAMAWCKDLLADVEAWRRGEAPFPTNSRIVFAGPPGTGKTTLVRSLARSGQLSLVPTSVGDWFANSPGNLDSVIKQIAEVFAAAKAASPAILFLDELDAIPNRATMSDRGRDWWLPVITFMLTTLDSAVSQASRNLIIIGATNFGDHLDAALVRPGRLERIVTIETPDDPETRVEILRSHLGSDLRDDDLSLVGRLTPRATGADLAGIVRRARRNARAGARPISPADLIALVMPPETRDAATLRRVAVHEAGHVVVSSATGVTVRGVSVVQGELSGGWMASDPVMGGMPVRSELERFAVVSLGGAAAEEVILGERSVGAGGVKGSDLARTTEILAILRVSFGLADALAFRAPHDEAIALLESDPVLRKAVEADMRRLMSRAGRIVEDNRAAVEAIAAALQERRFLSAADIEAVLHAGGPINGALTPILSDRSSDR</sequence>
<dbReference type="GO" id="GO:0006508">
    <property type="term" value="P:proteolysis"/>
    <property type="evidence" value="ECO:0007669"/>
    <property type="project" value="InterPro"/>
</dbReference>
<dbReference type="Pfam" id="PF00004">
    <property type="entry name" value="AAA"/>
    <property type="match status" value="1"/>
</dbReference>
<protein>
    <submittedName>
        <fullName evidence="4">AAA family ATPase</fullName>
    </submittedName>
</protein>
<dbReference type="InterPro" id="IPR003593">
    <property type="entry name" value="AAA+_ATPase"/>
</dbReference>
<dbReference type="InterPro" id="IPR000642">
    <property type="entry name" value="Peptidase_M41"/>
</dbReference>
<dbReference type="SUPFAM" id="SSF52540">
    <property type="entry name" value="P-loop containing nucleoside triphosphate hydrolases"/>
    <property type="match status" value="1"/>
</dbReference>
<evidence type="ECO:0000313" key="5">
    <source>
        <dbReference type="Proteomes" id="UP001165667"/>
    </source>
</evidence>
<organism evidence="4 5">
    <name type="scientific">Lichenifustis flavocetrariae</name>
    <dbReference type="NCBI Taxonomy" id="2949735"/>
    <lineage>
        <taxon>Bacteria</taxon>
        <taxon>Pseudomonadati</taxon>
        <taxon>Pseudomonadota</taxon>
        <taxon>Alphaproteobacteria</taxon>
        <taxon>Hyphomicrobiales</taxon>
        <taxon>Lichenihabitantaceae</taxon>
        <taxon>Lichenifustis</taxon>
    </lineage>
</organism>
<evidence type="ECO:0000256" key="2">
    <source>
        <dbReference type="SAM" id="MobiDB-lite"/>
    </source>
</evidence>
<dbReference type="PROSITE" id="PS00674">
    <property type="entry name" value="AAA"/>
    <property type="match status" value="1"/>
</dbReference>
<feature type="compositionally biased region" description="Acidic residues" evidence="2">
    <location>
        <begin position="28"/>
        <end position="39"/>
    </location>
</feature>
<evidence type="ECO:0000259" key="3">
    <source>
        <dbReference type="SMART" id="SM00382"/>
    </source>
</evidence>
<dbReference type="SMART" id="SM00382">
    <property type="entry name" value="AAA"/>
    <property type="match status" value="1"/>
</dbReference>
<dbReference type="GO" id="GO:0005524">
    <property type="term" value="F:ATP binding"/>
    <property type="evidence" value="ECO:0007669"/>
    <property type="project" value="UniProtKB-KW"/>
</dbReference>
<dbReference type="PRINTS" id="PR00300">
    <property type="entry name" value="CLPPROTEASEA"/>
</dbReference>
<evidence type="ECO:0000256" key="1">
    <source>
        <dbReference type="RuleBase" id="RU003651"/>
    </source>
</evidence>
<dbReference type="InterPro" id="IPR003959">
    <property type="entry name" value="ATPase_AAA_core"/>
</dbReference>
<proteinExistence type="inferred from homology"/>
<evidence type="ECO:0000313" key="4">
    <source>
        <dbReference type="EMBL" id="MCW6509863.1"/>
    </source>
</evidence>
<accession>A0AA41Z3K6</accession>
<dbReference type="Proteomes" id="UP001165667">
    <property type="component" value="Unassembled WGS sequence"/>
</dbReference>
<dbReference type="PANTHER" id="PTHR23076">
    <property type="entry name" value="METALLOPROTEASE M41 FTSH"/>
    <property type="match status" value="1"/>
</dbReference>
<dbReference type="Pfam" id="PF01434">
    <property type="entry name" value="Peptidase_M41"/>
    <property type="match status" value="1"/>
</dbReference>
<dbReference type="Gene3D" id="3.40.50.300">
    <property type="entry name" value="P-loop containing nucleotide triphosphate hydrolases"/>
    <property type="match status" value="1"/>
</dbReference>
<reference evidence="4" key="1">
    <citation type="submission" date="2022-05" db="EMBL/GenBank/DDBJ databases">
        <authorList>
            <person name="Pankratov T."/>
        </authorList>
    </citation>
    <scope>NUCLEOTIDE SEQUENCE</scope>
    <source>
        <strain evidence="4">BP6-180914</strain>
    </source>
</reference>
<keyword evidence="5" id="KW-1185">Reference proteome</keyword>
<dbReference type="GO" id="GO:0016887">
    <property type="term" value="F:ATP hydrolysis activity"/>
    <property type="evidence" value="ECO:0007669"/>
    <property type="project" value="InterPro"/>
</dbReference>
<comment type="caution">
    <text evidence="4">The sequence shown here is derived from an EMBL/GenBank/DDBJ whole genome shotgun (WGS) entry which is preliminary data.</text>
</comment>
<gene>
    <name evidence="4" type="ORF">M8523_17740</name>
</gene>
<dbReference type="GO" id="GO:0030163">
    <property type="term" value="P:protein catabolic process"/>
    <property type="evidence" value="ECO:0007669"/>
    <property type="project" value="TreeGrafter"/>
</dbReference>
<keyword evidence="1" id="KW-0067">ATP-binding</keyword>
<dbReference type="GO" id="GO:0004176">
    <property type="term" value="F:ATP-dependent peptidase activity"/>
    <property type="evidence" value="ECO:0007669"/>
    <property type="project" value="InterPro"/>
</dbReference>
<dbReference type="GO" id="GO:0005886">
    <property type="term" value="C:plasma membrane"/>
    <property type="evidence" value="ECO:0007669"/>
    <property type="project" value="TreeGrafter"/>
</dbReference>
<dbReference type="InterPro" id="IPR003960">
    <property type="entry name" value="ATPase_AAA_CS"/>
</dbReference>